<name>A0A480AZ27_9BURK</name>
<dbReference type="Pfam" id="PF01144">
    <property type="entry name" value="CoA_trans"/>
    <property type="match status" value="1"/>
</dbReference>
<dbReference type="GO" id="GO:0008410">
    <property type="term" value="F:CoA-transferase activity"/>
    <property type="evidence" value="ECO:0007669"/>
    <property type="project" value="InterPro"/>
</dbReference>
<dbReference type="SUPFAM" id="SSF100950">
    <property type="entry name" value="NagB/RpiA/CoA transferase-like"/>
    <property type="match status" value="1"/>
</dbReference>
<reference evidence="2" key="1">
    <citation type="submission" date="2019-03" db="EMBL/GenBank/DDBJ databases">
        <title>Aquabacterium pictum sp.nov., the first bacteriochlorophyll a-containing freshwater bacterium in the genus Aquabacterium of the class Betaproteobacteria.</title>
        <authorList>
            <person name="Hirose S."/>
            <person name="Tank M."/>
            <person name="Hara E."/>
            <person name="Tamaki H."/>
            <person name="Takaichi S."/>
            <person name="Haruta S."/>
            <person name="Hanada S."/>
        </authorList>
    </citation>
    <scope>NUCLEOTIDE SEQUENCE [LARGE SCALE GENOMIC DNA]</scope>
    <source>
        <strain evidence="2">W35</strain>
    </source>
</reference>
<comment type="caution">
    <text evidence="1">The sequence shown here is derived from an EMBL/GenBank/DDBJ whole genome shotgun (WGS) entry which is preliminary data.</text>
</comment>
<dbReference type="AlphaFoldDB" id="A0A480AZ27"/>
<dbReference type="InterPro" id="IPR037171">
    <property type="entry name" value="NagB/RpiA_transferase-like"/>
</dbReference>
<dbReference type="SMART" id="SM00882">
    <property type="entry name" value="CoA_trans"/>
    <property type="match status" value="1"/>
</dbReference>
<dbReference type="Proteomes" id="UP000301751">
    <property type="component" value="Unassembled WGS sequence"/>
</dbReference>
<dbReference type="Gene3D" id="3.40.1080.10">
    <property type="entry name" value="Glutaconate Coenzyme A-transferase"/>
    <property type="match status" value="1"/>
</dbReference>
<sequence>MTRTTPSPTVDDLAALVPDGASVTVHKGDEPDVPMALGLALIRRGVRGLHIVTLPTAAYPASGMLVDLLIGAGCVASVETSGISLHELGPAPRFSAAVKAGTLKVLDATCPAVYAALQAGAKGQPFAPLRGLIGSDLLRHRPDWKVIDNPVAAPGTGPDPIVVLPALNADVAIFHAARADAEGNVWIGRDRDRLLAAHAADTVLVTVEERVAGNFFADEALAAGTIPAALITALAVVPGGCWPMALDGSCDLDAVRQYQQAARSDDGFADHLRRALAGQAVAA</sequence>
<dbReference type="OrthoDB" id="9777193at2"/>
<dbReference type="Gene3D" id="3.30.30.40">
    <property type="match status" value="1"/>
</dbReference>
<proteinExistence type="predicted"/>
<keyword evidence="2" id="KW-1185">Reference proteome</keyword>
<evidence type="ECO:0000313" key="2">
    <source>
        <dbReference type="Proteomes" id="UP000301751"/>
    </source>
</evidence>
<dbReference type="RefSeq" id="WP_137733807.1">
    <property type="nucleotide sequence ID" value="NZ_BJCL01000008.1"/>
</dbReference>
<organism evidence="1 2">
    <name type="scientific">Pseudaquabacterium pictum</name>
    <dbReference type="NCBI Taxonomy" id="2315236"/>
    <lineage>
        <taxon>Bacteria</taxon>
        <taxon>Pseudomonadati</taxon>
        <taxon>Pseudomonadota</taxon>
        <taxon>Betaproteobacteria</taxon>
        <taxon>Burkholderiales</taxon>
        <taxon>Sphaerotilaceae</taxon>
        <taxon>Pseudaquabacterium</taxon>
    </lineage>
</organism>
<dbReference type="EMBL" id="BJCL01000008">
    <property type="protein sequence ID" value="GCL64068.1"/>
    <property type="molecule type" value="Genomic_DNA"/>
</dbReference>
<accession>A0A480AZ27</accession>
<evidence type="ECO:0000313" key="1">
    <source>
        <dbReference type="EMBL" id="GCL64068.1"/>
    </source>
</evidence>
<gene>
    <name evidence="1" type="primary">gctA</name>
    <name evidence="1" type="ORF">AQPW35_31490</name>
</gene>
<protein>
    <submittedName>
        <fullName evidence="1">CoA synthetase</fullName>
    </submittedName>
</protein>
<dbReference type="InterPro" id="IPR004165">
    <property type="entry name" value="CoA_trans_fam_I"/>
</dbReference>